<dbReference type="GO" id="GO:0071555">
    <property type="term" value="P:cell wall organization"/>
    <property type="evidence" value="ECO:0007669"/>
    <property type="project" value="UniProtKB-KW"/>
</dbReference>
<accession>A0A2W7P084</accession>
<evidence type="ECO:0000256" key="3">
    <source>
        <dbReference type="ARBA" id="ARBA00022475"/>
    </source>
</evidence>
<dbReference type="GO" id="GO:0071972">
    <property type="term" value="F:peptidoglycan L,D-transpeptidase activity"/>
    <property type="evidence" value="ECO:0007669"/>
    <property type="project" value="TreeGrafter"/>
</dbReference>
<evidence type="ECO:0000256" key="8">
    <source>
        <dbReference type="ARBA" id="ARBA00022801"/>
    </source>
</evidence>
<keyword evidence="3" id="KW-1003">Cell membrane</keyword>
<dbReference type="RefSeq" id="WP_245934974.1">
    <property type="nucleotide sequence ID" value="NZ_QKZK01000011.1"/>
</dbReference>
<feature type="domain" description="Penicillin-binding protein dimerisation" evidence="16">
    <location>
        <begin position="52"/>
        <end position="220"/>
    </location>
</feature>
<feature type="transmembrane region" description="Helical" evidence="14">
    <location>
        <begin position="12"/>
        <end position="31"/>
    </location>
</feature>
<dbReference type="GO" id="GO:0009002">
    <property type="term" value="F:serine-type D-Ala-D-Ala carboxypeptidase activity"/>
    <property type="evidence" value="ECO:0007669"/>
    <property type="project" value="InterPro"/>
</dbReference>
<organism evidence="17 18">
    <name type="scientific">Breznakibacter xylanolyticus</name>
    <dbReference type="NCBI Taxonomy" id="990"/>
    <lineage>
        <taxon>Bacteria</taxon>
        <taxon>Pseudomonadati</taxon>
        <taxon>Bacteroidota</taxon>
        <taxon>Bacteroidia</taxon>
        <taxon>Marinilabiliales</taxon>
        <taxon>Marinilabiliaceae</taxon>
        <taxon>Breznakibacter</taxon>
    </lineage>
</organism>
<keyword evidence="4" id="KW-0997">Cell inner membrane</keyword>
<comment type="subcellular location">
    <subcellularLocation>
        <location evidence="2">Cell membrane</location>
    </subcellularLocation>
    <subcellularLocation>
        <location evidence="1">Membrane</location>
        <topology evidence="1">Single-pass membrane protein</topology>
    </subcellularLocation>
</comment>
<dbReference type="GO" id="GO:0008658">
    <property type="term" value="F:penicillin binding"/>
    <property type="evidence" value="ECO:0007669"/>
    <property type="project" value="InterPro"/>
</dbReference>
<dbReference type="EMBL" id="QKZK01000011">
    <property type="protein sequence ID" value="PZX16862.1"/>
    <property type="molecule type" value="Genomic_DNA"/>
</dbReference>
<evidence type="ECO:0000313" key="17">
    <source>
        <dbReference type="EMBL" id="PZX16862.1"/>
    </source>
</evidence>
<evidence type="ECO:0000256" key="4">
    <source>
        <dbReference type="ARBA" id="ARBA00022519"/>
    </source>
</evidence>
<evidence type="ECO:0000259" key="15">
    <source>
        <dbReference type="Pfam" id="PF00905"/>
    </source>
</evidence>
<keyword evidence="7 14" id="KW-0812">Transmembrane</keyword>
<protein>
    <submittedName>
        <fullName evidence="17">Penicillin-binding protein 2</fullName>
    </submittedName>
</protein>
<dbReference type="Proteomes" id="UP000249239">
    <property type="component" value="Unassembled WGS sequence"/>
</dbReference>
<dbReference type="PANTHER" id="PTHR30627:SF2">
    <property type="entry name" value="PEPTIDOGLYCAN D,D-TRANSPEPTIDASE MRDA"/>
    <property type="match status" value="1"/>
</dbReference>
<proteinExistence type="predicted"/>
<comment type="caution">
    <text evidence="17">The sequence shown here is derived from an EMBL/GenBank/DDBJ whole genome shotgun (WGS) entry which is preliminary data.</text>
</comment>
<evidence type="ECO:0000256" key="9">
    <source>
        <dbReference type="ARBA" id="ARBA00022960"/>
    </source>
</evidence>
<evidence type="ECO:0000256" key="12">
    <source>
        <dbReference type="ARBA" id="ARBA00023136"/>
    </source>
</evidence>
<keyword evidence="13" id="KW-0961">Cell wall biogenesis/degradation</keyword>
<evidence type="ECO:0000256" key="2">
    <source>
        <dbReference type="ARBA" id="ARBA00004236"/>
    </source>
</evidence>
<dbReference type="FunFam" id="3.40.710.10:FF:000024">
    <property type="entry name" value="Penicillin-binding protein 2"/>
    <property type="match status" value="1"/>
</dbReference>
<evidence type="ECO:0000259" key="16">
    <source>
        <dbReference type="Pfam" id="PF03717"/>
    </source>
</evidence>
<reference evidence="17 18" key="1">
    <citation type="submission" date="2018-06" db="EMBL/GenBank/DDBJ databases">
        <title>Genomic Encyclopedia of Archaeal and Bacterial Type Strains, Phase II (KMG-II): from individual species to whole genera.</title>
        <authorList>
            <person name="Goeker M."/>
        </authorList>
    </citation>
    <scope>NUCLEOTIDE SEQUENCE [LARGE SCALE GENOMIC DNA]</scope>
    <source>
        <strain evidence="17 18">DSM 6779</strain>
    </source>
</reference>
<keyword evidence="6" id="KW-0645">Protease</keyword>
<evidence type="ECO:0000256" key="6">
    <source>
        <dbReference type="ARBA" id="ARBA00022670"/>
    </source>
</evidence>
<dbReference type="InterPro" id="IPR001460">
    <property type="entry name" value="PCN-bd_Tpept"/>
</dbReference>
<dbReference type="SUPFAM" id="SSF56519">
    <property type="entry name" value="Penicillin binding protein dimerisation domain"/>
    <property type="match status" value="1"/>
</dbReference>
<dbReference type="SUPFAM" id="SSF56601">
    <property type="entry name" value="beta-lactamase/transpeptidase-like"/>
    <property type="match status" value="1"/>
</dbReference>
<keyword evidence="9" id="KW-0133">Cell shape</keyword>
<feature type="domain" description="Penicillin-binding protein transpeptidase" evidence="15">
    <location>
        <begin position="260"/>
        <end position="584"/>
    </location>
</feature>
<name>A0A2W7P084_9BACT</name>
<dbReference type="InterPro" id="IPR012338">
    <property type="entry name" value="Beta-lactam/transpept-like"/>
</dbReference>
<dbReference type="GO" id="GO:0005886">
    <property type="term" value="C:plasma membrane"/>
    <property type="evidence" value="ECO:0007669"/>
    <property type="project" value="UniProtKB-SubCell"/>
</dbReference>
<dbReference type="PANTHER" id="PTHR30627">
    <property type="entry name" value="PEPTIDOGLYCAN D,D-TRANSPEPTIDASE"/>
    <property type="match status" value="1"/>
</dbReference>
<dbReference type="Gene3D" id="3.90.1310.10">
    <property type="entry name" value="Penicillin-binding protein 2a (Domain 2)"/>
    <property type="match status" value="1"/>
</dbReference>
<keyword evidence="18" id="KW-1185">Reference proteome</keyword>
<evidence type="ECO:0000256" key="14">
    <source>
        <dbReference type="SAM" id="Phobius"/>
    </source>
</evidence>
<evidence type="ECO:0000256" key="7">
    <source>
        <dbReference type="ARBA" id="ARBA00022692"/>
    </source>
</evidence>
<dbReference type="GO" id="GO:0009252">
    <property type="term" value="P:peptidoglycan biosynthetic process"/>
    <property type="evidence" value="ECO:0007669"/>
    <property type="project" value="UniProtKB-KW"/>
</dbReference>
<dbReference type="Pfam" id="PF00905">
    <property type="entry name" value="Transpeptidase"/>
    <property type="match status" value="1"/>
</dbReference>
<evidence type="ECO:0000256" key="1">
    <source>
        <dbReference type="ARBA" id="ARBA00004167"/>
    </source>
</evidence>
<dbReference type="InterPro" id="IPR005311">
    <property type="entry name" value="PBP_dimer"/>
</dbReference>
<dbReference type="GO" id="GO:0006508">
    <property type="term" value="P:proteolysis"/>
    <property type="evidence" value="ECO:0007669"/>
    <property type="project" value="UniProtKB-KW"/>
</dbReference>
<dbReference type="GO" id="GO:0008360">
    <property type="term" value="P:regulation of cell shape"/>
    <property type="evidence" value="ECO:0007669"/>
    <property type="project" value="UniProtKB-KW"/>
</dbReference>
<dbReference type="Gene3D" id="3.30.1390.30">
    <property type="entry name" value="Penicillin-binding protein 2a, domain 3"/>
    <property type="match status" value="1"/>
</dbReference>
<keyword evidence="8" id="KW-0378">Hydrolase</keyword>
<keyword evidence="11 14" id="KW-1133">Transmembrane helix</keyword>
<dbReference type="InterPro" id="IPR036138">
    <property type="entry name" value="PBP_dimer_sf"/>
</dbReference>
<dbReference type="Pfam" id="PF03717">
    <property type="entry name" value="PBP_dimer"/>
    <property type="match status" value="1"/>
</dbReference>
<keyword evidence="12 14" id="KW-0472">Membrane</keyword>
<dbReference type="InterPro" id="IPR017790">
    <property type="entry name" value="Penicillin-binding_protein_2"/>
</dbReference>
<dbReference type="AlphaFoldDB" id="A0A2W7P084"/>
<dbReference type="Gene3D" id="3.40.710.10">
    <property type="entry name" value="DD-peptidase/beta-lactamase superfamily"/>
    <property type="match status" value="1"/>
</dbReference>
<evidence type="ECO:0000256" key="10">
    <source>
        <dbReference type="ARBA" id="ARBA00022984"/>
    </source>
</evidence>
<evidence type="ECO:0000256" key="5">
    <source>
        <dbReference type="ARBA" id="ARBA00022645"/>
    </source>
</evidence>
<dbReference type="NCBIfam" id="TIGR03423">
    <property type="entry name" value="pbp2_mrdA"/>
    <property type="match status" value="1"/>
</dbReference>
<dbReference type="InterPro" id="IPR050515">
    <property type="entry name" value="Beta-lactam/transpept"/>
</dbReference>
<sequence>MMIGSYNNRALTISVMVVLLGLIFIIKLFFIQVHDETYKLSADSNTQRILTQYPARGLIFDRNGKLLVSNQPVYDIMIVPRDVEPFDTLDFCKSLNIQMDDLRKMFVDLRKSIRSRKVSSYKPSAFIKQVSAEQYGVFQEKEYKFKGFFAQRRTLRKYEYPGAAHVMGYVGEVNEAGIKKDPYYVMGDYIGISGIENTYESYLRGRKGAKVVMVDVHGREKGAYRDGRFDTAAIVGKNLTLSLDIDLQMYGELLMQNKIGSVVAIEPATGEILAMVSAPSYDPGLLVGRVRSQNYTLLEGDPNKPLFIRPLQAQYPPGSTFKTLNALIALQEGVITEDTRIPCSMGYHLGSLKVGCHAHPSPLNLPQSIQHSCNAYYSAAFRKILDNPKYNSPKEGLEHWKDYCVKFGLGYRLETDFAYEKRGFIPNAEYYNKAYRGSWNSVTVISLGIGQAELLLTPIQTANMTTAICNRGYYYTPHVVKSIEDEDIDPRFKEKHFTGIDERHFTPVLDGMERAVWGDDGGTARIAQIDSIRLCGKTGTAQNPHGKDHSIFIAFAPRENPKIAIAVYVENAGFGATYAAPVASLMIEKYLNGQVSEKRKFLEERMVNANLIGNAVAQ</sequence>
<keyword evidence="10" id="KW-0573">Peptidoglycan synthesis</keyword>
<keyword evidence="5" id="KW-0121">Carboxypeptidase</keyword>
<evidence type="ECO:0000256" key="11">
    <source>
        <dbReference type="ARBA" id="ARBA00022989"/>
    </source>
</evidence>
<evidence type="ECO:0000313" key="18">
    <source>
        <dbReference type="Proteomes" id="UP000249239"/>
    </source>
</evidence>
<evidence type="ECO:0000256" key="13">
    <source>
        <dbReference type="ARBA" id="ARBA00023316"/>
    </source>
</evidence>
<gene>
    <name evidence="17" type="ORF">LX69_01676</name>
</gene>